<keyword evidence="8" id="KW-0511">Multifunctional enzyme</keyword>
<dbReference type="PANTHER" id="PTHR38011">
    <property type="entry name" value="DIHYDROFOLATE REDUCTASE FAMILY PROTEIN (AFU_ORTHOLOGUE AFUA_8G06820)"/>
    <property type="match status" value="1"/>
</dbReference>
<dbReference type="NCBIfam" id="TIGR00227">
    <property type="entry name" value="ribD_Cterm"/>
    <property type="match status" value="1"/>
</dbReference>
<keyword evidence="5" id="KW-0862">Zinc</keyword>
<dbReference type="InterPro" id="IPR011549">
    <property type="entry name" value="RibD_C"/>
</dbReference>
<dbReference type="InterPro" id="IPR004794">
    <property type="entry name" value="Eubact_RibD"/>
</dbReference>
<keyword evidence="4" id="KW-0479">Metal-binding</keyword>
<keyword evidence="3" id="KW-0686">Riboflavin biosynthesis</keyword>
<evidence type="ECO:0000256" key="4">
    <source>
        <dbReference type="ARBA" id="ARBA00022723"/>
    </source>
</evidence>
<comment type="pathway">
    <text evidence="2">Cofactor biosynthesis; riboflavin biosynthesis; 5-amino-6-(D-ribitylamino)uracil from GTP: step 3/4.</text>
</comment>
<dbReference type="GO" id="GO:0050661">
    <property type="term" value="F:NADP binding"/>
    <property type="evidence" value="ECO:0007669"/>
    <property type="project" value="InterPro"/>
</dbReference>
<organism evidence="10">
    <name type="scientific">plant metagenome</name>
    <dbReference type="NCBI Taxonomy" id="1297885"/>
    <lineage>
        <taxon>unclassified sequences</taxon>
        <taxon>metagenomes</taxon>
        <taxon>organismal metagenomes</taxon>
    </lineage>
</organism>
<evidence type="ECO:0000259" key="9">
    <source>
        <dbReference type="PROSITE" id="PS51747"/>
    </source>
</evidence>
<dbReference type="InterPro" id="IPR016193">
    <property type="entry name" value="Cytidine_deaminase-like"/>
</dbReference>
<dbReference type="PANTHER" id="PTHR38011:SF7">
    <property type="entry name" value="2,5-DIAMINO-6-RIBOSYLAMINO-4(3H)-PYRIMIDINONE 5'-PHOSPHATE REDUCTASE"/>
    <property type="match status" value="1"/>
</dbReference>
<dbReference type="EC" id="1.1.1.193" evidence="10"/>
<keyword evidence="6" id="KW-0521">NADP</keyword>
<dbReference type="InterPro" id="IPR024072">
    <property type="entry name" value="DHFR-like_dom_sf"/>
</dbReference>
<comment type="pathway">
    <text evidence="1">Cofactor biosynthesis; riboflavin biosynthesis; 5-amino-6-(D-ribitylamino)uracil from GTP: step 2/4.</text>
</comment>
<dbReference type="EMBL" id="CAADIL010000017">
    <property type="protein sequence ID" value="VFR73691.1"/>
    <property type="molecule type" value="Genomic_DNA"/>
</dbReference>
<dbReference type="Gene3D" id="3.40.430.10">
    <property type="entry name" value="Dihydrofolate Reductase, subunit A"/>
    <property type="match status" value="1"/>
</dbReference>
<proteinExistence type="predicted"/>
<evidence type="ECO:0000313" key="10">
    <source>
        <dbReference type="EMBL" id="VFR73691.1"/>
    </source>
</evidence>
<dbReference type="SUPFAM" id="SSF53927">
    <property type="entry name" value="Cytidine deaminase-like"/>
    <property type="match status" value="1"/>
</dbReference>
<evidence type="ECO:0000256" key="6">
    <source>
        <dbReference type="ARBA" id="ARBA00022857"/>
    </source>
</evidence>
<evidence type="ECO:0000256" key="8">
    <source>
        <dbReference type="ARBA" id="ARBA00023268"/>
    </source>
</evidence>
<dbReference type="NCBIfam" id="TIGR00326">
    <property type="entry name" value="eubact_ribD"/>
    <property type="match status" value="1"/>
</dbReference>
<dbReference type="InterPro" id="IPR050765">
    <property type="entry name" value="Riboflavin_Biosynth_HTPR"/>
</dbReference>
<evidence type="ECO:0000256" key="5">
    <source>
        <dbReference type="ARBA" id="ARBA00022833"/>
    </source>
</evidence>
<dbReference type="InterPro" id="IPR002125">
    <property type="entry name" value="CMP_dCMP_dom"/>
</dbReference>
<gene>
    <name evidence="10" type="ORF">DAR2_0601</name>
</gene>
<evidence type="ECO:0000256" key="1">
    <source>
        <dbReference type="ARBA" id="ARBA00004882"/>
    </source>
</evidence>
<dbReference type="PROSITE" id="PS00903">
    <property type="entry name" value="CYT_DCMP_DEAMINASES_1"/>
    <property type="match status" value="1"/>
</dbReference>
<dbReference type="Gene3D" id="3.40.140.10">
    <property type="entry name" value="Cytidine Deaminase, domain 2"/>
    <property type="match status" value="1"/>
</dbReference>
<dbReference type="AlphaFoldDB" id="A0A484THS8"/>
<keyword evidence="10" id="KW-0378">Hydrolase</keyword>
<dbReference type="GO" id="GO:0008703">
    <property type="term" value="F:5-amino-6-(5-phosphoribosylamino)uracil reductase activity"/>
    <property type="evidence" value="ECO:0007669"/>
    <property type="project" value="UniProtKB-EC"/>
</dbReference>
<feature type="domain" description="CMP/dCMP-type deaminase" evidence="9">
    <location>
        <begin position="32"/>
        <end position="157"/>
    </location>
</feature>
<reference evidence="10" key="1">
    <citation type="submission" date="2019-03" db="EMBL/GenBank/DDBJ databases">
        <authorList>
            <person name="Danneels B."/>
        </authorList>
    </citation>
    <scope>NUCLEOTIDE SEQUENCE</scope>
</reference>
<dbReference type="InterPro" id="IPR002734">
    <property type="entry name" value="RibDG_C"/>
</dbReference>
<dbReference type="InterPro" id="IPR016192">
    <property type="entry name" value="APOBEC/CMP_deaminase_Zn-bd"/>
</dbReference>
<evidence type="ECO:0000256" key="2">
    <source>
        <dbReference type="ARBA" id="ARBA00004910"/>
    </source>
</evidence>
<dbReference type="PIRSF" id="PIRSF006769">
    <property type="entry name" value="RibD"/>
    <property type="match status" value="1"/>
</dbReference>
<dbReference type="GO" id="GO:0008835">
    <property type="term" value="F:diaminohydroxyphosphoribosylaminopyrimidine deaminase activity"/>
    <property type="evidence" value="ECO:0007669"/>
    <property type="project" value="UniProtKB-EC"/>
</dbReference>
<evidence type="ECO:0000256" key="7">
    <source>
        <dbReference type="ARBA" id="ARBA00023002"/>
    </source>
</evidence>
<accession>A0A484THS8</accession>
<dbReference type="EC" id="3.5.4.26" evidence="10"/>
<keyword evidence="7 10" id="KW-0560">Oxidoreductase</keyword>
<dbReference type="GO" id="GO:0009231">
    <property type="term" value="P:riboflavin biosynthetic process"/>
    <property type="evidence" value="ECO:0007669"/>
    <property type="project" value="UniProtKB-UniPathway"/>
</dbReference>
<name>A0A484THS8_9ZZZZ</name>
<dbReference type="PROSITE" id="PS51747">
    <property type="entry name" value="CYT_DCMP_DEAMINASES_2"/>
    <property type="match status" value="1"/>
</dbReference>
<dbReference type="GO" id="GO:0008270">
    <property type="term" value="F:zinc ion binding"/>
    <property type="evidence" value="ECO:0007669"/>
    <property type="project" value="InterPro"/>
</dbReference>
<dbReference type="Pfam" id="PF01872">
    <property type="entry name" value="RibD_C"/>
    <property type="match status" value="1"/>
</dbReference>
<protein>
    <submittedName>
        <fullName evidence="10">Diaminohydroxyphosphoribosylaminopyrimidine deaminase / 5-amino-6-(5-phosphoribosylamino)uracil reductase</fullName>
        <ecNumber evidence="10">1.1.1.193</ecNumber>
        <ecNumber evidence="10">3.5.4.26</ecNumber>
    </submittedName>
</protein>
<sequence length="408" mass="43379">MCAALPPAGAFRRGQWRRAYNRAVTETSPSLPDDAHWMRRALALAAGVMSSTRPNPRVGCVIVRDGQVLGEGATQPPGGPHAEISAMRDAAARGHDVAGATAYVTLEPCSHHGRTPPCADALVAARLARVVVAMGDPNPLVNGRGLRILREAGIAVSAGLCQDEALALNVGFIARMSRGTPWVWLKLAASLDGRAALHNGVSQWITGPEARADGHQWRARSCVVLTGIGTVRADDPLLDTRLAPTAHPPRKAVIDSGFSIAETARLFDGTPVLVFAARADTDKARRLAARNAQVVLLPQADGLRVDLPAVMQWLAADGVNEVHVEAGPTLSGALLAADCVDELLCYSAPMLLGDAAPMAALPRLDSLESVRRYAYTDVQRVGEDLRLRAHLPSRWQALRERVALNLSS</sequence>
<dbReference type="Pfam" id="PF00383">
    <property type="entry name" value="dCMP_cyt_deam_1"/>
    <property type="match status" value="1"/>
</dbReference>
<dbReference type="CDD" id="cd01284">
    <property type="entry name" value="Riboflavin_deaminase-reductase"/>
    <property type="match status" value="1"/>
</dbReference>
<dbReference type="SUPFAM" id="SSF53597">
    <property type="entry name" value="Dihydrofolate reductase-like"/>
    <property type="match status" value="1"/>
</dbReference>
<dbReference type="UniPathway" id="UPA00275">
    <property type="reaction ID" value="UER00401"/>
</dbReference>
<evidence type="ECO:0000256" key="3">
    <source>
        <dbReference type="ARBA" id="ARBA00022619"/>
    </source>
</evidence>